<dbReference type="GO" id="GO:0005524">
    <property type="term" value="F:ATP binding"/>
    <property type="evidence" value="ECO:0007669"/>
    <property type="project" value="UniProtKB-KW"/>
</dbReference>
<feature type="compositionally biased region" description="Polar residues" evidence="6">
    <location>
        <begin position="166"/>
        <end position="176"/>
    </location>
</feature>
<dbReference type="Gene3D" id="1.10.8.60">
    <property type="match status" value="1"/>
</dbReference>
<dbReference type="InterPro" id="IPR027417">
    <property type="entry name" value="P-loop_NTPase"/>
</dbReference>
<dbReference type="AlphaFoldDB" id="A0AA38YUE1"/>
<dbReference type="Gene3D" id="2.60.200.20">
    <property type="match status" value="1"/>
</dbReference>
<organism evidence="8 9">
    <name type="scientific">Vitis rotundifolia</name>
    <name type="common">Muscadine grape</name>
    <dbReference type="NCBI Taxonomy" id="103349"/>
    <lineage>
        <taxon>Eukaryota</taxon>
        <taxon>Viridiplantae</taxon>
        <taxon>Streptophyta</taxon>
        <taxon>Embryophyta</taxon>
        <taxon>Tracheophyta</taxon>
        <taxon>Spermatophyta</taxon>
        <taxon>Magnoliopsida</taxon>
        <taxon>eudicotyledons</taxon>
        <taxon>Gunneridae</taxon>
        <taxon>Pentapetalae</taxon>
        <taxon>rosids</taxon>
        <taxon>Vitales</taxon>
        <taxon>Vitaceae</taxon>
        <taxon>Viteae</taxon>
        <taxon>Vitis</taxon>
    </lineage>
</organism>
<dbReference type="InterPro" id="IPR000253">
    <property type="entry name" value="FHA_dom"/>
</dbReference>
<gene>
    <name evidence="8" type="ORF">PVL29_021927</name>
</gene>
<reference evidence="8 9" key="1">
    <citation type="journal article" date="2023" name="BMC Biotechnol.">
        <title>Vitis rotundifolia cv Carlos genome sequencing.</title>
        <authorList>
            <person name="Huff M."/>
            <person name="Hulse-Kemp A."/>
            <person name="Scheffler B."/>
            <person name="Youngblood R."/>
            <person name="Simpson S."/>
            <person name="Babiker E."/>
            <person name="Staton M."/>
        </authorList>
    </citation>
    <scope>NUCLEOTIDE SEQUENCE [LARGE SCALE GENOMIC DNA]</scope>
    <source>
        <tissue evidence="8">Leaf</tissue>
    </source>
</reference>
<dbReference type="Pfam" id="PF00498">
    <property type="entry name" value="FHA"/>
    <property type="match status" value="1"/>
</dbReference>
<dbReference type="InterPro" id="IPR003960">
    <property type="entry name" value="ATPase_AAA_CS"/>
</dbReference>
<dbReference type="Pfam" id="PF17862">
    <property type="entry name" value="AAA_lid_3"/>
    <property type="match status" value="1"/>
</dbReference>
<comment type="subcellular location">
    <subcellularLocation>
        <location evidence="1">Mitochondrion outer membrane</location>
        <topology evidence="1">Single-pass membrane protein</topology>
    </subcellularLocation>
</comment>
<dbReference type="Pfam" id="PF00004">
    <property type="entry name" value="AAA"/>
    <property type="match status" value="1"/>
</dbReference>
<comment type="caution">
    <text evidence="8">The sequence shown here is derived from an EMBL/GenBank/DDBJ whole genome shotgun (WGS) entry which is preliminary data.</text>
</comment>
<dbReference type="GO" id="GO:0005741">
    <property type="term" value="C:mitochondrial outer membrane"/>
    <property type="evidence" value="ECO:0007669"/>
    <property type="project" value="UniProtKB-SubCell"/>
</dbReference>
<evidence type="ECO:0000256" key="5">
    <source>
        <dbReference type="ARBA" id="ARBA00023128"/>
    </source>
</evidence>
<dbReference type="SUPFAM" id="SSF52540">
    <property type="entry name" value="P-loop containing nucleoside triphosphate hydrolases"/>
    <property type="match status" value="1"/>
</dbReference>
<accession>A0AA38YUE1</accession>
<dbReference type="PANTHER" id="PTHR45644">
    <property type="entry name" value="AAA ATPASE, PUTATIVE (AFU_ORTHOLOGUE AFUA_2G12920)-RELATED-RELATED"/>
    <property type="match status" value="1"/>
</dbReference>
<dbReference type="InterPro" id="IPR003593">
    <property type="entry name" value="AAA+_ATPase"/>
</dbReference>
<dbReference type="InterPro" id="IPR008984">
    <property type="entry name" value="SMAD_FHA_dom_sf"/>
</dbReference>
<dbReference type="Pfam" id="PF24933">
    <property type="entry name" value="DUF7751"/>
    <property type="match status" value="1"/>
</dbReference>
<keyword evidence="3" id="KW-0472">Membrane</keyword>
<keyword evidence="3" id="KW-1000">Mitochondrion outer membrane</keyword>
<dbReference type="SUPFAM" id="SSF49879">
    <property type="entry name" value="SMAD/FHA domain"/>
    <property type="match status" value="1"/>
</dbReference>
<dbReference type="GO" id="GO:0016887">
    <property type="term" value="F:ATP hydrolysis activity"/>
    <property type="evidence" value="ECO:0007669"/>
    <property type="project" value="InterPro"/>
</dbReference>
<feature type="region of interest" description="Disordered" evidence="6">
    <location>
        <begin position="161"/>
        <end position="186"/>
    </location>
</feature>
<dbReference type="FunFam" id="3.40.50.300:FF:000416">
    <property type="entry name" value="p-loop nucleoside triphosphate hydrolase superfamily protein"/>
    <property type="match status" value="1"/>
</dbReference>
<name>A0AA38YUE1_VITRO</name>
<feature type="domain" description="AAA+ ATPase" evidence="7">
    <location>
        <begin position="820"/>
        <end position="957"/>
    </location>
</feature>
<dbReference type="CDD" id="cd00060">
    <property type="entry name" value="FHA"/>
    <property type="match status" value="1"/>
</dbReference>
<dbReference type="InterPro" id="IPR041569">
    <property type="entry name" value="AAA_lid_3"/>
</dbReference>
<dbReference type="EMBL" id="JARBHA010000017">
    <property type="protein sequence ID" value="KAJ9676649.1"/>
    <property type="molecule type" value="Genomic_DNA"/>
</dbReference>
<dbReference type="CDD" id="cd19520">
    <property type="entry name" value="RecA-like_ATAD1"/>
    <property type="match status" value="1"/>
</dbReference>
<evidence type="ECO:0000313" key="9">
    <source>
        <dbReference type="Proteomes" id="UP001168098"/>
    </source>
</evidence>
<dbReference type="InterPro" id="IPR056653">
    <property type="entry name" value="DUF7751"/>
</dbReference>
<keyword evidence="5" id="KW-0496">Mitochondrion</keyword>
<evidence type="ECO:0000256" key="4">
    <source>
        <dbReference type="ARBA" id="ARBA00022840"/>
    </source>
</evidence>
<evidence type="ECO:0000256" key="3">
    <source>
        <dbReference type="ARBA" id="ARBA00022787"/>
    </source>
</evidence>
<evidence type="ECO:0000259" key="7">
    <source>
        <dbReference type="SMART" id="SM00382"/>
    </source>
</evidence>
<keyword evidence="4" id="KW-0067">ATP-binding</keyword>
<evidence type="ECO:0000256" key="2">
    <source>
        <dbReference type="ARBA" id="ARBA00022741"/>
    </source>
</evidence>
<dbReference type="InterPro" id="IPR051701">
    <property type="entry name" value="Mito_OM_Translocase_MSP1"/>
</dbReference>
<protein>
    <recommendedName>
        <fullName evidence="7">AAA+ ATPase domain-containing protein</fullName>
    </recommendedName>
</protein>
<evidence type="ECO:0000256" key="6">
    <source>
        <dbReference type="SAM" id="MobiDB-lite"/>
    </source>
</evidence>
<keyword evidence="2" id="KW-0547">Nucleotide-binding</keyword>
<feature type="region of interest" description="Disordered" evidence="6">
    <location>
        <begin position="1015"/>
        <end position="1037"/>
    </location>
</feature>
<sequence length="1088" mass="118526">MPWCKLLSQFSQNPNVSIGVINFTIGSSRHCNFTLKDQTICPILCKIKHSQRDGSAVAVLESSASKGSVQVNGTFIKRGANCVLNSGDEVVFGLLGNHAYIFQQLVTEVAIKAPSSGATGAEVQSSVGKYLHVERRSGDPSAVAGASILASLSSLRQDLSRWKSPPLTTGKTQQGTELPPHPIIHDSPEVEFNGLEGNSTANGGSDKAADVGAVSKNLSLDCNQDSGAEAGNVLEERNEWTRDSLPASTSGMSLRCAVFKEDIHAGILDGKEIQVSFDDFPYYLSENTKNVLIAASFIHLKHREHAKFTSELTTVNPRILLSGPAGSEIYQEMLAKALANYFGAKLLIFDSHSFLGGLSSKEAELLKDGSNAEKFCSCTKQSSGSTELAKNMASSAGEADTPNIANAPISCELESQPKLENDTVPSSSGTTKNHLFRIGDRVRFMGSASGGSYSAVSASRGPTLGIRGKVLLPFEDNPLSKIGVRFDKLITDGVDLGGLCEAGYGFFCNVNDLRLENTGVEDLDKLLINTLFEAVYSESRDSPFILFMKDAEKSIVGNSESYTTFKSRLEKLPDNVVIIGSHTHTDNRKEKSHPGGLLFTKFGSNQTALLDLAFPDSFGRLHDRGKEVPKATKLLTKLFPNKVTIHMPQDEALLACWKHQLDRDSETLKMKGNLNHLRTVLTRSGMECDGLEKLCIKDQTLTNESAEKVVGWAVSHYLMSNPEADADTRLVLSCESIQYGIGILQAIQNESKSLKKSLKDVVTENEFEKRLLADVIPPSDIGVTFDDIGALENVKDTLKELVMLPLQRPELFCKGQLTKPCKGILLFGPPGTGKTMLAKAVATEAGANFINISMSSITSKWFGEGEKYVKAVFSLASKIAPSVVFVDEVDSMLGRRENPGEHEAMRKMKNEFMVNWDGLRTKDTERVLVLAATNRPFDLDEAVIRRLPRRLMVNLPDAPNRAKILKVILAKEDLSPDVDLDAVASMTDGYSGSDLKNLCVTAAHRPIREILEKEKKERAAAQAEGRPPPALSGSADIRPLNIDDFKYAHERVCASVSSESVNMTELIQWNELYGEGGSRRKKALSYFM</sequence>
<dbReference type="PROSITE" id="PS00674">
    <property type="entry name" value="AAA"/>
    <property type="match status" value="1"/>
</dbReference>
<dbReference type="PANTHER" id="PTHR45644:SF39">
    <property type="entry name" value="AAA-TYPE ATPASE FAMILY PROTEIN-RELATED"/>
    <property type="match status" value="1"/>
</dbReference>
<dbReference type="SMART" id="SM00382">
    <property type="entry name" value="AAA"/>
    <property type="match status" value="1"/>
</dbReference>
<dbReference type="Gene3D" id="3.40.50.300">
    <property type="entry name" value="P-loop containing nucleotide triphosphate hydrolases"/>
    <property type="match status" value="1"/>
</dbReference>
<keyword evidence="9" id="KW-1185">Reference proteome</keyword>
<proteinExistence type="predicted"/>
<evidence type="ECO:0000256" key="1">
    <source>
        <dbReference type="ARBA" id="ARBA00004572"/>
    </source>
</evidence>
<dbReference type="InterPro" id="IPR003959">
    <property type="entry name" value="ATPase_AAA_core"/>
</dbReference>
<evidence type="ECO:0000313" key="8">
    <source>
        <dbReference type="EMBL" id="KAJ9676649.1"/>
    </source>
</evidence>
<dbReference type="Proteomes" id="UP001168098">
    <property type="component" value="Unassembled WGS sequence"/>
</dbReference>